<keyword evidence="2" id="KW-1185">Reference proteome</keyword>
<dbReference type="Proteomes" id="UP000674938">
    <property type="component" value="Unassembled WGS sequence"/>
</dbReference>
<sequence length="268" mass="29175">MFTKKLAQVALASTMVLSMGVSVLSVGTEEASAATVISQTAYETIMAFSAEELTQATGVELTVANVQKMSSKLKEAGTWETLGYKGDQAKKVSQRVSLSLSQTQGILKTMANTTGMELKVVYIHNAYYEGVNLGTIMADSTLPETETPEIPETETPTSPSTGLDATIKEIDIELDYKAKNQDIDLDLDVKNNGFIKAEYENEGTKQKLEGEAAKAVVLSVMDGLDVKKMTEVEIANHVTIKLGANQNFKKFAFKVKYFDGSKVEFKIK</sequence>
<dbReference type="AlphaFoldDB" id="A0A940SUB7"/>
<evidence type="ECO:0000313" key="2">
    <source>
        <dbReference type="Proteomes" id="UP000674938"/>
    </source>
</evidence>
<dbReference type="RefSeq" id="WP_209524819.1">
    <property type="nucleotide sequence ID" value="NZ_JAEEGA010000002.1"/>
</dbReference>
<dbReference type="EMBL" id="JAEEGA010000002">
    <property type="protein sequence ID" value="MBP1039911.1"/>
    <property type="molecule type" value="Genomic_DNA"/>
</dbReference>
<accession>A0A940SUB7</accession>
<evidence type="ECO:0000313" key="1">
    <source>
        <dbReference type="EMBL" id="MBP1039911.1"/>
    </source>
</evidence>
<reference evidence="1" key="1">
    <citation type="submission" date="2020-12" db="EMBL/GenBank/DDBJ databases">
        <title>Vagococcus allomyrinae sp. nov. and Enterococcus lavae sp. nov., isolated from the larvae of Allomyrina dichotoma.</title>
        <authorList>
            <person name="Lee S.D."/>
        </authorList>
    </citation>
    <scope>NUCLEOTIDE SEQUENCE</scope>
    <source>
        <strain evidence="1">BWB3-3</strain>
    </source>
</reference>
<protein>
    <submittedName>
        <fullName evidence="1">Uncharacterized protein</fullName>
    </submittedName>
</protein>
<comment type="caution">
    <text evidence="1">The sequence shown here is derived from an EMBL/GenBank/DDBJ whole genome shotgun (WGS) entry which is preliminary data.</text>
</comment>
<organism evidence="1 2">
    <name type="scientific">Vagococcus allomyrinae</name>
    <dbReference type="NCBI Taxonomy" id="2794353"/>
    <lineage>
        <taxon>Bacteria</taxon>
        <taxon>Bacillati</taxon>
        <taxon>Bacillota</taxon>
        <taxon>Bacilli</taxon>
        <taxon>Lactobacillales</taxon>
        <taxon>Enterococcaceae</taxon>
        <taxon>Vagococcus</taxon>
    </lineage>
</organism>
<proteinExistence type="predicted"/>
<name>A0A940SUB7_9ENTE</name>
<gene>
    <name evidence="1" type="ORF">I6N95_02690</name>
</gene>